<name>A0A9W7DNB1_9STRA</name>
<accession>A0A9W7DNB1</accession>
<evidence type="ECO:0000313" key="3">
    <source>
        <dbReference type="Proteomes" id="UP001165082"/>
    </source>
</evidence>
<dbReference type="PROSITE" id="PS50084">
    <property type="entry name" value="KH_TYPE_1"/>
    <property type="match status" value="1"/>
</dbReference>
<proteinExistence type="predicted"/>
<evidence type="ECO:0000256" key="1">
    <source>
        <dbReference type="PROSITE-ProRule" id="PRU00117"/>
    </source>
</evidence>
<dbReference type="Proteomes" id="UP001165082">
    <property type="component" value="Unassembled WGS sequence"/>
</dbReference>
<dbReference type="AlphaFoldDB" id="A0A9W7DNB1"/>
<dbReference type="GO" id="GO:0003723">
    <property type="term" value="F:RNA binding"/>
    <property type="evidence" value="ECO:0007669"/>
    <property type="project" value="UniProtKB-UniRule"/>
</dbReference>
<sequence>FVYFLSPAVSVVSGAPLSVPQRARRSEVKLKRVTIEISDDESEDGEEGEEVERIAKEVGKEMAGKFKKINVQEEEEEEEEEVRVGGAKMKVAKSESSVTLTAFVSALIPLGGTPGMSRGLDSLAEKDLEAGAIYDGAMRLSAVLDPATVKAAVEKAKEEVNCNFYNGLTDHADLMMKLGGGR</sequence>
<evidence type="ECO:0000313" key="2">
    <source>
        <dbReference type="EMBL" id="GMH48587.1"/>
    </source>
</evidence>
<protein>
    <submittedName>
        <fullName evidence="2">Uncharacterized protein</fullName>
    </submittedName>
</protein>
<comment type="caution">
    <text evidence="2">The sequence shown here is derived from an EMBL/GenBank/DDBJ whole genome shotgun (WGS) entry which is preliminary data.</text>
</comment>
<organism evidence="2 3">
    <name type="scientific">Triparma retinervis</name>
    <dbReference type="NCBI Taxonomy" id="2557542"/>
    <lineage>
        <taxon>Eukaryota</taxon>
        <taxon>Sar</taxon>
        <taxon>Stramenopiles</taxon>
        <taxon>Ochrophyta</taxon>
        <taxon>Bolidophyceae</taxon>
        <taxon>Parmales</taxon>
        <taxon>Triparmaceae</taxon>
        <taxon>Triparma</taxon>
    </lineage>
</organism>
<keyword evidence="3" id="KW-1185">Reference proteome</keyword>
<dbReference type="EMBL" id="BRXZ01004424">
    <property type="protein sequence ID" value="GMH48587.1"/>
    <property type="molecule type" value="Genomic_DNA"/>
</dbReference>
<gene>
    <name evidence="2" type="ORF">TrRE_jg1862</name>
</gene>
<reference evidence="2" key="1">
    <citation type="submission" date="2022-07" db="EMBL/GenBank/DDBJ databases">
        <title>Genome analysis of Parmales, a sister group of diatoms, reveals the evolutionary specialization of diatoms from phago-mixotrophs to photoautotrophs.</title>
        <authorList>
            <person name="Ban H."/>
            <person name="Sato S."/>
            <person name="Yoshikawa S."/>
            <person name="Kazumasa Y."/>
            <person name="Nakamura Y."/>
            <person name="Ichinomiya M."/>
            <person name="Saitoh K."/>
            <person name="Sato N."/>
            <person name="Blanc-Mathieu R."/>
            <person name="Endo H."/>
            <person name="Kuwata A."/>
            <person name="Ogata H."/>
        </authorList>
    </citation>
    <scope>NUCLEOTIDE SEQUENCE</scope>
</reference>
<keyword evidence="1" id="KW-0694">RNA-binding</keyword>
<feature type="non-terminal residue" evidence="2">
    <location>
        <position position="1"/>
    </location>
</feature>